<keyword evidence="4" id="KW-0092">Biotin</keyword>
<name>A0A2K9DHI8_9MICO</name>
<evidence type="ECO:0000256" key="4">
    <source>
        <dbReference type="ARBA" id="ARBA00023267"/>
    </source>
</evidence>
<evidence type="ECO:0000256" key="1">
    <source>
        <dbReference type="ARBA" id="ARBA00022598"/>
    </source>
</evidence>
<evidence type="ECO:0000256" key="5">
    <source>
        <dbReference type="ARBA" id="ARBA00024227"/>
    </source>
</evidence>
<evidence type="ECO:0000313" key="7">
    <source>
        <dbReference type="Proteomes" id="UP000233276"/>
    </source>
</evidence>
<evidence type="ECO:0000313" key="6">
    <source>
        <dbReference type="EMBL" id="AUG30439.1"/>
    </source>
</evidence>
<dbReference type="AlphaFoldDB" id="A0A2K9DHI8"/>
<dbReference type="CDD" id="cd16442">
    <property type="entry name" value="BPL"/>
    <property type="match status" value="1"/>
</dbReference>
<dbReference type="InterPro" id="IPR045864">
    <property type="entry name" value="aa-tRNA-synth_II/BPL/LPL"/>
</dbReference>
<dbReference type="InterPro" id="IPR016166">
    <property type="entry name" value="FAD-bd_PCMH"/>
</dbReference>
<dbReference type="InterPro" id="IPR004143">
    <property type="entry name" value="BPL_LPL_catalytic"/>
</dbReference>
<dbReference type="PROSITE" id="PS51733">
    <property type="entry name" value="BPL_LPL_CATALYTIC"/>
    <property type="match status" value="1"/>
</dbReference>
<dbReference type="GO" id="GO:0004077">
    <property type="term" value="F:biotin--[biotin carboxyl-carrier protein] ligase activity"/>
    <property type="evidence" value="ECO:0007669"/>
    <property type="project" value="UniProtKB-EC"/>
</dbReference>
<dbReference type="GO" id="GO:0005737">
    <property type="term" value="C:cytoplasm"/>
    <property type="evidence" value="ECO:0007669"/>
    <property type="project" value="TreeGrafter"/>
</dbReference>
<dbReference type="GO" id="GO:0071949">
    <property type="term" value="F:FAD binding"/>
    <property type="evidence" value="ECO:0007669"/>
    <property type="project" value="InterPro"/>
</dbReference>
<dbReference type="Pfam" id="PF03099">
    <property type="entry name" value="BPL_LplA_LipB"/>
    <property type="match status" value="1"/>
</dbReference>
<proteinExistence type="predicted"/>
<evidence type="ECO:0000256" key="3">
    <source>
        <dbReference type="ARBA" id="ARBA00022840"/>
    </source>
</evidence>
<dbReference type="Gene3D" id="2.30.30.100">
    <property type="match status" value="1"/>
</dbReference>
<dbReference type="EMBL" id="CP025299">
    <property type="protein sequence ID" value="AUG30439.1"/>
    <property type="molecule type" value="Genomic_DNA"/>
</dbReference>
<keyword evidence="1 6" id="KW-0436">Ligase</keyword>
<protein>
    <recommendedName>
        <fullName evidence="5">biotin--[biotin carboxyl-carrier protein] ligase</fullName>
        <ecNumber evidence="5">6.3.4.15</ecNumber>
    </recommendedName>
</protein>
<dbReference type="Gene3D" id="3.30.930.10">
    <property type="entry name" value="Bira Bifunctional Protein, Domain 2"/>
    <property type="match status" value="1"/>
</dbReference>
<dbReference type="GO" id="GO:0005524">
    <property type="term" value="F:ATP binding"/>
    <property type="evidence" value="ECO:0007669"/>
    <property type="project" value="UniProtKB-KW"/>
</dbReference>
<keyword evidence="3" id="KW-0067">ATP-binding</keyword>
<sequence>MSIPTEGYPLTAAVSPRVHVIDTVDSTNAKLVRDAEDDPDGHPHLSVLLTRDQRAGRGRLSRTWVTPPGSALAVSVLLRVGAVAVHDRGWIPLVAGAAMVDAVAAQLPAHDVAVKWPNDVLVDGRKICGILVEVVPSDPHTVVVGAGVNTTMSEAELPVPTATSFAALRAVADEDRLVAAFLDALRDRIARLAVGGGAAVASDVVARCGTLGTRVTVSLPDGGVIEGTAARLDADGRLVVATDDGPESVVGAGDVVHVR</sequence>
<dbReference type="PANTHER" id="PTHR12835">
    <property type="entry name" value="BIOTIN PROTEIN LIGASE"/>
    <property type="match status" value="1"/>
</dbReference>
<dbReference type="PANTHER" id="PTHR12835:SF5">
    <property type="entry name" value="BIOTIN--PROTEIN LIGASE"/>
    <property type="match status" value="1"/>
</dbReference>
<keyword evidence="2" id="KW-0547">Nucleotide-binding</keyword>
<dbReference type="SUPFAM" id="SSF55681">
    <property type="entry name" value="Class II aaRS and biotin synthetases"/>
    <property type="match status" value="1"/>
</dbReference>
<accession>A0A2K9DHI8</accession>
<evidence type="ECO:0000256" key="2">
    <source>
        <dbReference type="ARBA" id="ARBA00022741"/>
    </source>
</evidence>
<dbReference type="EC" id="6.3.4.15" evidence="5"/>
<dbReference type="Proteomes" id="UP000233276">
    <property type="component" value="Chromosome"/>
</dbReference>
<dbReference type="PROSITE" id="PS51387">
    <property type="entry name" value="FAD_PCMH"/>
    <property type="match status" value="1"/>
</dbReference>
<dbReference type="NCBIfam" id="TIGR00121">
    <property type="entry name" value="birA_ligase"/>
    <property type="match status" value="1"/>
</dbReference>
<dbReference type="SUPFAM" id="SSF50037">
    <property type="entry name" value="C-terminal domain of transcriptional repressors"/>
    <property type="match status" value="1"/>
</dbReference>
<gene>
    <name evidence="6" type="ORF">CXR34_13895</name>
</gene>
<organism evidence="6 7">
    <name type="scientific">Microbacterium hominis</name>
    <dbReference type="NCBI Taxonomy" id="162426"/>
    <lineage>
        <taxon>Bacteria</taxon>
        <taxon>Bacillati</taxon>
        <taxon>Actinomycetota</taxon>
        <taxon>Actinomycetes</taxon>
        <taxon>Micrococcales</taxon>
        <taxon>Microbacteriaceae</taxon>
        <taxon>Microbacterium</taxon>
    </lineage>
</organism>
<dbReference type="InterPro" id="IPR003142">
    <property type="entry name" value="BPL_C"/>
</dbReference>
<dbReference type="InterPro" id="IPR008988">
    <property type="entry name" value="Transcriptional_repressor_C"/>
</dbReference>
<dbReference type="KEGG" id="mhos:CXR34_13895"/>
<reference evidence="6 7" key="1">
    <citation type="submission" date="2017-12" db="EMBL/GenBank/DDBJ databases">
        <title>Isolation and characterization of estrogens degradatiion strain Microbacterium hominis SJTG1.</title>
        <authorList>
            <person name="Xiong W."/>
            <person name="Yin C."/>
            <person name="Zheng D."/>
            <person name="Liang R."/>
        </authorList>
    </citation>
    <scope>NUCLEOTIDE SEQUENCE [LARGE SCALE GENOMIC DNA]</scope>
    <source>
        <strain evidence="6 7">SJTG1</strain>
    </source>
</reference>
<dbReference type="InterPro" id="IPR004408">
    <property type="entry name" value="Biotin_CoA_COase_ligase"/>
</dbReference>
<dbReference type="Pfam" id="PF02237">
    <property type="entry name" value="BPL_C"/>
    <property type="match status" value="1"/>
</dbReference>
<dbReference type="RefSeq" id="WP_101306731.1">
    <property type="nucleotide sequence ID" value="NZ_CP025299.1"/>
</dbReference>